<name>A0AAX0UBV8_BURPE</name>
<dbReference type="EMBL" id="PHRB01000013">
    <property type="protein sequence ID" value="PJO65522.1"/>
    <property type="molecule type" value="Genomic_DNA"/>
</dbReference>
<organism evidence="1 2">
    <name type="scientific">Burkholderia pseudomallei</name>
    <name type="common">Pseudomonas pseudomallei</name>
    <dbReference type="NCBI Taxonomy" id="28450"/>
    <lineage>
        <taxon>Bacteria</taxon>
        <taxon>Pseudomonadati</taxon>
        <taxon>Pseudomonadota</taxon>
        <taxon>Betaproteobacteria</taxon>
        <taxon>Burkholderiales</taxon>
        <taxon>Burkholderiaceae</taxon>
        <taxon>Burkholderia</taxon>
        <taxon>pseudomallei group</taxon>
    </lineage>
</organism>
<comment type="caution">
    <text evidence="1">The sequence shown here is derived from an EMBL/GenBank/DDBJ whole genome shotgun (WGS) entry which is preliminary data.</text>
</comment>
<dbReference type="Proteomes" id="UP000231878">
    <property type="component" value="Unassembled WGS sequence"/>
</dbReference>
<reference evidence="1 2" key="1">
    <citation type="submission" date="2017-11" db="EMBL/GenBank/DDBJ databases">
        <title>Molecular characterization of Burkholderia pseudomallei and closely related isolates from Vietnam.</title>
        <authorList>
            <person name="Ustinov D.V."/>
            <person name="Antonov A.S."/>
            <person name="Avdusheva E.F."/>
            <person name="Shpak I.M."/>
            <person name="Zakharova I.B."/>
            <person name="Thi L.A."/>
            <person name="Teteryatnikova N."/>
            <person name="Lopasteyskaya Y.A."/>
            <person name="Kuzyutina J.A."/>
            <person name="Ngo T.N."/>
            <person name="Victorov D.V."/>
        </authorList>
    </citation>
    <scope>NUCLEOTIDE SEQUENCE [LARGE SCALE GENOMIC DNA]</scope>
    <source>
        <strain evidence="1 2">V1512</strain>
    </source>
</reference>
<gene>
    <name evidence="1" type="ORF">CWD88_15010</name>
</gene>
<accession>A0AAX0UBV8</accession>
<protein>
    <recommendedName>
        <fullName evidence="3">DNA adenine methylase</fullName>
    </recommendedName>
</protein>
<dbReference type="AlphaFoldDB" id="A0AAX0UBV8"/>
<evidence type="ECO:0000313" key="1">
    <source>
        <dbReference type="EMBL" id="PJO65522.1"/>
    </source>
</evidence>
<evidence type="ECO:0008006" key="3">
    <source>
        <dbReference type="Google" id="ProtNLM"/>
    </source>
</evidence>
<sequence>MVSLNDHPEIRRVFAGFHIESVPIQYTVGGAKGVERRERITFSWGDSAEPVGLFGRVQPAR</sequence>
<evidence type="ECO:0000313" key="2">
    <source>
        <dbReference type="Proteomes" id="UP000231878"/>
    </source>
</evidence>
<proteinExistence type="predicted"/>